<gene>
    <name evidence="1" type="ORF">FJTKL_07861</name>
</gene>
<dbReference type="EMBL" id="JBAWTH010000002">
    <property type="protein sequence ID" value="KAL2292796.1"/>
    <property type="molecule type" value="Genomic_DNA"/>
</dbReference>
<sequence>MGSTGSIRGKVQGHVKSRHAWFRGGRTDVLSGVEKESELGATEWSSLDAAFDNLIAQGLVVDVDMGTGMGIGLNMDRMDLDMEMDGLNPNQAVSSDNAEQGQ</sequence>
<organism evidence="1 2">
    <name type="scientific">Diaporthe vaccinii</name>
    <dbReference type="NCBI Taxonomy" id="105482"/>
    <lineage>
        <taxon>Eukaryota</taxon>
        <taxon>Fungi</taxon>
        <taxon>Dikarya</taxon>
        <taxon>Ascomycota</taxon>
        <taxon>Pezizomycotina</taxon>
        <taxon>Sordariomycetes</taxon>
        <taxon>Sordariomycetidae</taxon>
        <taxon>Diaporthales</taxon>
        <taxon>Diaporthaceae</taxon>
        <taxon>Diaporthe</taxon>
        <taxon>Diaporthe eres species complex</taxon>
    </lineage>
</organism>
<comment type="caution">
    <text evidence="1">The sequence shown here is derived from an EMBL/GenBank/DDBJ whole genome shotgun (WGS) entry which is preliminary data.</text>
</comment>
<accession>A0ABR4FE45</accession>
<name>A0ABR4FE45_9PEZI</name>
<evidence type="ECO:0000313" key="1">
    <source>
        <dbReference type="EMBL" id="KAL2292796.1"/>
    </source>
</evidence>
<proteinExistence type="predicted"/>
<protein>
    <submittedName>
        <fullName evidence="1">Uncharacterized protein</fullName>
    </submittedName>
</protein>
<reference evidence="1 2" key="1">
    <citation type="submission" date="2024-03" db="EMBL/GenBank/DDBJ databases">
        <title>A high-quality draft genome sequence of Diaporthe vaccinii, a causative agent of upright dieback and viscid rot disease in cranberry plants.</title>
        <authorList>
            <person name="Sarrasin M."/>
            <person name="Lang B.F."/>
            <person name="Burger G."/>
        </authorList>
    </citation>
    <scope>NUCLEOTIDE SEQUENCE [LARGE SCALE GENOMIC DNA]</scope>
    <source>
        <strain evidence="1 2">IS7</strain>
    </source>
</reference>
<dbReference type="Proteomes" id="UP001600888">
    <property type="component" value="Unassembled WGS sequence"/>
</dbReference>
<keyword evidence="2" id="KW-1185">Reference proteome</keyword>
<evidence type="ECO:0000313" key="2">
    <source>
        <dbReference type="Proteomes" id="UP001600888"/>
    </source>
</evidence>